<reference evidence="2 3" key="1">
    <citation type="submission" date="2016-10" db="EMBL/GenBank/DDBJ databases">
        <title>Comparative genome analysis of multiple Pseudomonas spp. focuses on biocontrol and plant growth promoting traits.</title>
        <authorList>
            <person name="Tao X.-Y."/>
            <person name="Taylor C.G."/>
        </authorList>
    </citation>
    <scope>NUCLEOTIDE SEQUENCE [LARGE SCALE GENOMIC DNA]</scope>
    <source>
        <strain evidence="2 3">29G9</strain>
    </source>
</reference>
<dbReference type="InterPro" id="IPR004509">
    <property type="entry name" value="Competence_ComEA_HhH"/>
</dbReference>
<dbReference type="Pfam" id="PF12836">
    <property type="entry name" value="HHH_3"/>
    <property type="match status" value="1"/>
</dbReference>
<comment type="caution">
    <text evidence="2">The sequence shown here is derived from an EMBL/GenBank/DDBJ whole genome shotgun (WGS) entry which is preliminary data.</text>
</comment>
<dbReference type="EMBL" id="MOAY01000019">
    <property type="protein sequence ID" value="ROM58250.1"/>
    <property type="molecule type" value="Genomic_DNA"/>
</dbReference>
<feature type="signal peptide" evidence="1">
    <location>
        <begin position="1"/>
        <end position="23"/>
    </location>
</feature>
<evidence type="ECO:0000256" key="1">
    <source>
        <dbReference type="SAM" id="SignalP"/>
    </source>
</evidence>
<organism evidence="2 3">
    <name type="scientific">Pseudomonas poae</name>
    <dbReference type="NCBI Taxonomy" id="200451"/>
    <lineage>
        <taxon>Bacteria</taxon>
        <taxon>Pseudomonadati</taxon>
        <taxon>Pseudomonadota</taxon>
        <taxon>Gammaproteobacteria</taxon>
        <taxon>Pseudomonadales</taxon>
        <taxon>Pseudomonadaceae</taxon>
        <taxon>Pseudomonas</taxon>
    </lineage>
</organism>
<dbReference type="InterPro" id="IPR010994">
    <property type="entry name" value="RuvA_2-like"/>
</dbReference>
<dbReference type="RefSeq" id="WP_123715172.1">
    <property type="nucleotide sequence ID" value="NZ_MOAY01000019.1"/>
</dbReference>
<dbReference type="Gene3D" id="1.10.150.280">
    <property type="entry name" value="AF1531-like domain"/>
    <property type="match status" value="1"/>
</dbReference>
<dbReference type="GO" id="GO:0015627">
    <property type="term" value="C:type II protein secretion system complex"/>
    <property type="evidence" value="ECO:0007669"/>
    <property type="project" value="TreeGrafter"/>
</dbReference>
<accession>A0A423FJV9</accession>
<proteinExistence type="predicted"/>
<dbReference type="PANTHER" id="PTHR21180:SF32">
    <property type="entry name" value="ENDONUCLEASE_EXONUCLEASE_PHOSPHATASE FAMILY DOMAIN-CONTAINING PROTEIN 1"/>
    <property type="match status" value="1"/>
</dbReference>
<evidence type="ECO:0000313" key="2">
    <source>
        <dbReference type="EMBL" id="ROM58250.1"/>
    </source>
</evidence>
<dbReference type="SUPFAM" id="SSF47781">
    <property type="entry name" value="RuvA domain 2-like"/>
    <property type="match status" value="1"/>
</dbReference>
<gene>
    <name evidence="2" type="ORF">BK648_05750</name>
</gene>
<dbReference type="InterPro" id="IPR051675">
    <property type="entry name" value="Endo/Exo/Phosphatase_dom_1"/>
</dbReference>
<dbReference type="GO" id="GO:0015628">
    <property type="term" value="P:protein secretion by the type II secretion system"/>
    <property type="evidence" value="ECO:0007669"/>
    <property type="project" value="TreeGrafter"/>
</dbReference>
<sequence length="110" mass="11531">MQNAYISSLLFAFLTSLSVATSAAPSAKPEAPAAVAAQSVQAEQSAKVNLNGADAETLRRDLFGIGAAKAKAIIAYRESNGPFTAVDELLEVKGIGKALLEKNRDRLIIN</sequence>
<evidence type="ECO:0000313" key="3">
    <source>
        <dbReference type="Proteomes" id="UP000284656"/>
    </source>
</evidence>
<keyword evidence="1" id="KW-0732">Signal</keyword>
<dbReference type="PANTHER" id="PTHR21180">
    <property type="entry name" value="ENDONUCLEASE/EXONUCLEASE/PHOSPHATASE FAMILY DOMAIN-CONTAINING PROTEIN 1"/>
    <property type="match status" value="1"/>
</dbReference>
<feature type="chain" id="PRO_5019330171" evidence="1">
    <location>
        <begin position="24"/>
        <end position="110"/>
    </location>
</feature>
<name>A0A423FJV9_9PSED</name>
<protein>
    <submittedName>
        <fullName evidence="2">Competence protein ComEA</fullName>
    </submittedName>
</protein>
<dbReference type="Proteomes" id="UP000284656">
    <property type="component" value="Unassembled WGS sequence"/>
</dbReference>
<dbReference type="AlphaFoldDB" id="A0A423FJV9"/>
<dbReference type="NCBIfam" id="TIGR00426">
    <property type="entry name" value="competence protein ComEA helix-hairpin-helix repeat region"/>
    <property type="match status" value="1"/>
</dbReference>